<evidence type="ECO:0000313" key="2">
    <source>
        <dbReference type="EMBL" id="NMK39788.1"/>
    </source>
</evidence>
<feature type="region of interest" description="Disordered" evidence="1">
    <location>
        <begin position="122"/>
        <end position="148"/>
    </location>
</feature>
<gene>
    <name evidence="2" type="ORF">HG933_10490</name>
</gene>
<dbReference type="AlphaFoldDB" id="A0A848ESY8"/>
<dbReference type="EMBL" id="JABBJH010000019">
    <property type="protein sequence ID" value="NMK39788.1"/>
    <property type="molecule type" value="Genomic_DNA"/>
</dbReference>
<sequence>MRTKRSFALSVVDSDSFLSLPRSARLLYYDLGMRADDRGFIPSPRRLLRSIDAPEKDLKVLLKAGYVYQFPSGVVVIMDWPVHNSVRRDRFVETTCQTELAQLEWQPGRRYHVVQSGYNMSPSATPVARTDRPPAGTQPDTHRDSSVWLNDTMNGSTNGSVANTRVEPFGSPVCQTTGKSVSLLDDKPNGIPSNNHKGVVADTQAQLNDRYHITHLVELLAGFGITKEHVNQLIKLPHIRSSTEIQLQNAYDYAQKHAKTNATAYLDKILRNPQFFDSVEEKRVIDRK</sequence>
<evidence type="ECO:0000256" key="1">
    <source>
        <dbReference type="SAM" id="MobiDB-lite"/>
    </source>
</evidence>
<comment type="caution">
    <text evidence="2">The sequence shown here is derived from an EMBL/GenBank/DDBJ whole genome shotgun (WGS) entry which is preliminary data.</text>
</comment>
<dbReference type="RefSeq" id="WP_169013880.1">
    <property type="nucleotide sequence ID" value="NZ_JABBJH010000019.1"/>
</dbReference>
<name>A0A848ESY8_MEGEL</name>
<proteinExistence type="predicted"/>
<organism evidence="2 3">
    <name type="scientific">Megasphaera elsdenii</name>
    <dbReference type="NCBI Taxonomy" id="907"/>
    <lineage>
        <taxon>Bacteria</taxon>
        <taxon>Bacillati</taxon>
        <taxon>Bacillota</taxon>
        <taxon>Negativicutes</taxon>
        <taxon>Veillonellales</taxon>
        <taxon>Veillonellaceae</taxon>
        <taxon>Megasphaera</taxon>
    </lineage>
</organism>
<accession>A0A848ESY8</accession>
<reference evidence="2 3" key="1">
    <citation type="submission" date="2020-04" db="EMBL/GenBank/DDBJ databases">
        <authorList>
            <person name="Hitch T.C.A."/>
            <person name="Wylensek D."/>
            <person name="Clavel T."/>
        </authorList>
    </citation>
    <scope>NUCLEOTIDE SEQUENCE [LARGE SCALE GENOMIC DNA]</scope>
    <source>
        <strain evidence="2 3">WCA-386-APC-2A</strain>
    </source>
</reference>
<evidence type="ECO:0000313" key="3">
    <source>
        <dbReference type="Proteomes" id="UP000536773"/>
    </source>
</evidence>
<dbReference type="Proteomes" id="UP000536773">
    <property type="component" value="Unassembled WGS sequence"/>
</dbReference>
<protein>
    <submittedName>
        <fullName evidence="2">Uncharacterized protein</fullName>
    </submittedName>
</protein>